<accession>A0A8J2ZE49</accession>
<dbReference type="InterPro" id="IPR036188">
    <property type="entry name" value="FAD/NAD-bd_sf"/>
</dbReference>
<gene>
    <name evidence="6" type="ORF">GCM10010964_36750</name>
</gene>
<name>A0A8J2ZE49_9PROT</name>
<evidence type="ECO:0000256" key="3">
    <source>
        <dbReference type="ARBA" id="ARBA00022827"/>
    </source>
</evidence>
<keyword evidence="3" id="KW-0274">FAD</keyword>
<dbReference type="SUPFAM" id="SSF56425">
    <property type="entry name" value="Succinate dehydrogenase/fumarate reductase flavoprotein, catalytic domain"/>
    <property type="match status" value="1"/>
</dbReference>
<feature type="domain" description="FAD-dependent oxidoreductase 2 FAD-binding" evidence="5">
    <location>
        <begin position="5"/>
        <end position="470"/>
    </location>
</feature>
<dbReference type="InterPro" id="IPR050315">
    <property type="entry name" value="FAD-oxidoreductase_2"/>
</dbReference>
<evidence type="ECO:0000256" key="2">
    <source>
        <dbReference type="ARBA" id="ARBA00022630"/>
    </source>
</evidence>
<dbReference type="PANTHER" id="PTHR43400:SF7">
    <property type="entry name" value="FAD-DEPENDENT OXIDOREDUCTASE 2 FAD BINDING DOMAIN-CONTAINING PROTEIN"/>
    <property type="match status" value="1"/>
</dbReference>
<organism evidence="6 7">
    <name type="scientific">Caldovatus sediminis</name>
    <dbReference type="NCBI Taxonomy" id="2041189"/>
    <lineage>
        <taxon>Bacteria</taxon>
        <taxon>Pseudomonadati</taxon>
        <taxon>Pseudomonadota</taxon>
        <taxon>Alphaproteobacteria</taxon>
        <taxon>Acetobacterales</taxon>
        <taxon>Roseomonadaceae</taxon>
        <taxon>Caldovatus</taxon>
    </lineage>
</organism>
<sequence>MEANDVIVVGAGNAALCAALAAREAGARVLVLERAPESDRGGNSAHSGGAFRTVYDGVEDLRRIVPDLTEAELAMSDFGRYARETYFDDCMRLSDHRADPDLIEVLVDRSLPTMLWMREKGVRFVPIWGRQAFKVDGRFKFWGGLTVEAVGGGRGLMDMLFAAAEKRGVRVTYGARAVRLLLGDDGVEGVEIVQGGRRRALRARAVVLGSGGFHANAEWRARYLGPDWDLAKPRGTRFNTGDGIRMARDAGAMAYGHWSGCHSVAYDRCAPEFGELGLVGQQKNGFPMGIMVNLRGERFFDEGADFRNYIYATLGKAILGQPKGLAWQVFDQHAAHLLSDEYRIRQITKVEADTLEELAEKMGDVDREGFLRTMREFNAAVMQDVPFDPNVKDGRGTRGLKVPKSNWANPYTKPPFIAVGVTCGVTCTYGGIRVNASAEVVSEDGPVIPGLFAAGELVGGLYYTGYPGGAGLMSGAVFGRLAGAGAAAWARR</sequence>
<dbReference type="SUPFAM" id="SSF51905">
    <property type="entry name" value="FAD/NAD(P)-binding domain"/>
    <property type="match status" value="1"/>
</dbReference>
<evidence type="ECO:0000259" key="5">
    <source>
        <dbReference type="Pfam" id="PF00890"/>
    </source>
</evidence>
<comment type="cofactor">
    <cofactor evidence="1">
        <name>FAD</name>
        <dbReference type="ChEBI" id="CHEBI:57692"/>
    </cofactor>
</comment>
<dbReference type="InterPro" id="IPR003953">
    <property type="entry name" value="FAD-dep_OxRdtase_2_FAD-bd"/>
</dbReference>
<dbReference type="InterPro" id="IPR027477">
    <property type="entry name" value="Succ_DH/fumarate_Rdtase_cat_sf"/>
</dbReference>
<evidence type="ECO:0000256" key="4">
    <source>
        <dbReference type="ARBA" id="ARBA00023002"/>
    </source>
</evidence>
<dbReference type="AlphaFoldDB" id="A0A8J2ZE49"/>
<keyword evidence="2" id="KW-0285">Flavoprotein</keyword>
<proteinExistence type="predicted"/>
<protein>
    <submittedName>
        <fullName evidence="6">Tricarballylate dehydrogenase</fullName>
    </submittedName>
</protein>
<dbReference type="Gene3D" id="3.50.50.60">
    <property type="entry name" value="FAD/NAD(P)-binding domain"/>
    <property type="match status" value="1"/>
</dbReference>
<dbReference type="Gene3D" id="3.90.700.10">
    <property type="entry name" value="Succinate dehydrogenase/fumarate reductase flavoprotein, catalytic domain"/>
    <property type="match status" value="1"/>
</dbReference>
<dbReference type="EMBL" id="BMKS01000014">
    <property type="protein sequence ID" value="GGG46039.1"/>
    <property type="molecule type" value="Genomic_DNA"/>
</dbReference>
<dbReference type="GO" id="GO:0016491">
    <property type="term" value="F:oxidoreductase activity"/>
    <property type="evidence" value="ECO:0007669"/>
    <property type="project" value="UniProtKB-KW"/>
</dbReference>
<comment type="caution">
    <text evidence="6">The sequence shown here is derived from an EMBL/GenBank/DDBJ whole genome shotgun (WGS) entry which is preliminary data.</text>
</comment>
<evidence type="ECO:0000313" key="7">
    <source>
        <dbReference type="Proteomes" id="UP000597507"/>
    </source>
</evidence>
<keyword evidence="4" id="KW-0560">Oxidoreductase</keyword>
<dbReference type="PANTHER" id="PTHR43400">
    <property type="entry name" value="FUMARATE REDUCTASE"/>
    <property type="match status" value="1"/>
</dbReference>
<dbReference type="RefSeq" id="WP_229678123.1">
    <property type="nucleotide sequence ID" value="NZ_BMKS01000014.1"/>
</dbReference>
<reference evidence="6 7" key="1">
    <citation type="journal article" date="2014" name="Int. J. Syst. Evol. Microbiol.">
        <title>Complete genome sequence of Corynebacterium casei LMG S-19264T (=DSM 44701T), isolated from a smear-ripened cheese.</title>
        <authorList>
            <consortium name="US DOE Joint Genome Institute (JGI-PGF)"/>
            <person name="Walter F."/>
            <person name="Albersmeier A."/>
            <person name="Kalinowski J."/>
            <person name="Ruckert C."/>
        </authorList>
    </citation>
    <scope>NUCLEOTIDE SEQUENCE [LARGE SCALE GENOMIC DNA]</scope>
    <source>
        <strain evidence="6 7">CGMCC 1.16330</strain>
    </source>
</reference>
<dbReference type="Proteomes" id="UP000597507">
    <property type="component" value="Unassembled WGS sequence"/>
</dbReference>
<evidence type="ECO:0000256" key="1">
    <source>
        <dbReference type="ARBA" id="ARBA00001974"/>
    </source>
</evidence>
<keyword evidence="7" id="KW-1185">Reference proteome</keyword>
<dbReference type="NCBIfam" id="NF006130">
    <property type="entry name" value="PRK08274.1"/>
    <property type="match status" value="1"/>
</dbReference>
<dbReference type="Pfam" id="PF00890">
    <property type="entry name" value="FAD_binding_2"/>
    <property type="match status" value="1"/>
</dbReference>
<evidence type="ECO:0000313" key="6">
    <source>
        <dbReference type="EMBL" id="GGG46039.1"/>
    </source>
</evidence>